<dbReference type="Proteomes" id="UP000824469">
    <property type="component" value="Unassembled WGS sequence"/>
</dbReference>
<comment type="caution">
    <text evidence="3">The sequence shown here is derived from an EMBL/GenBank/DDBJ whole genome shotgun (WGS) entry which is preliminary data.</text>
</comment>
<gene>
    <name evidence="3" type="ORF">KI387_024143</name>
</gene>
<feature type="region of interest" description="Disordered" evidence="2">
    <location>
        <begin position="55"/>
        <end position="74"/>
    </location>
</feature>
<evidence type="ECO:0000313" key="4">
    <source>
        <dbReference type="Proteomes" id="UP000824469"/>
    </source>
</evidence>
<feature type="non-terminal residue" evidence="3">
    <location>
        <position position="328"/>
    </location>
</feature>
<proteinExistence type="predicted"/>
<reference evidence="3 4" key="1">
    <citation type="journal article" date="2021" name="Nat. Plants">
        <title>The Taxus genome provides insights into paclitaxel biosynthesis.</title>
        <authorList>
            <person name="Xiong X."/>
            <person name="Gou J."/>
            <person name="Liao Q."/>
            <person name="Li Y."/>
            <person name="Zhou Q."/>
            <person name="Bi G."/>
            <person name="Li C."/>
            <person name="Du R."/>
            <person name="Wang X."/>
            <person name="Sun T."/>
            <person name="Guo L."/>
            <person name="Liang H."/>
            <person name="Lu P."/>
            <person name="Wu Y."/>
            <person name="Zhang Z."/>
            <person name="Ro D.K."/>
            <person name="Shang Y."/>
            <person name="Huang S."/>
            <person name="Yan J."/>
        </authorList>
    </citation>
    <scope>NUCLEOTIDE SEQUENCE [LARGE SCALE GENOMIC DNA]</scope>
    <source>
        <strain evidence="3">Ta-2019</strain>
    </source>
</reference>
<organism evidence="3 4">
    <name type="scientific">Taxus chinensis</name>
    <name type="common">Chinese yew</name>
    <name type="synonym">Taxus wallichiana var. chinensis</name>
    <dbReference type="NCBI Taxonomy" id="29808"/>
    <lineage>
        <taxon>Eukaryota</taxon>
        <taxon>Viridiplantae</taxon>
        <taxon>Streptophyta</taxon>
        <taxon>Embryophyta</taxon>
        <taxon>Tracheophyta</taxon>
        <taxon>Spermatophyta</taxon>
        <taxon>Pinopsida</taxon>
        <taxon>Pinidae</taxon>
        <taxon>Conifers II</taxon>
        <taxon>Cupressales</taxon>
        <taxon>Taxaceae</taxon>
        <taxon>Taxus</taxon>
    </lineage>
</organism>
<feature type="non-terminal residue" evidence="3">
    <location>
        <position position="1"/>
    </location>
</feature>
<evidence type="ECO:0000313" key="3">
    <source>
        <dbReference type="EMBL" id="KAH9315516.1"/>
    </source>
</evidence>
<dbReference type="AlphaFoldDB" id="A0AA38L8J2"/>
<evidence type="ECO:0000256" key="2">
    <source>
        <dbReference type="SAM" id="MobiDB-lite"/>
    </source>
</evidence>
<keyword evidence="4" id="KW-1185">Reference proteome</keyword>
<evidence type="ECO:0000256" key="1">
    <source>
        <dbReference type="SAM" id="Coils"/>
    </source>
</evidence>
<sequence length="328" mass="36505">HPVLHRLVAPQQDTVIPQLNLATFIFSPQPLRSAPIPEETLKLQMAEFERALSLDDSKDGSHNTVAVSDGEESEREIVVHSATSHSPRSNFSEWLTSQLVLEARVEMNLEEHDLQLLLSLGGKDRKPKVAKVTSRLIIEESGQKFAEMSVPVEGKKEDELTAEDITVTRVPIGQATTEGLKQDTQTLIDALFLRLDREKAEKVELQKQVSQLCEIIAKVAKSSTQPISTQKQVSDHLMQEMEDASNQVKAIDEWKSLIIRQASVQLREVSARLKVMKDATDQLKQLVTSIVDMNSVAKGNLSTLAEINKLPREVLIAEQIVPDGSIEK</sequence>
<keyword evidence="1" id="KW-0175">Coiled coil</keyword>
<accession>A0AA38L8J2</accession>
<name>A0AA38L8J2_TAXCH</name>
<protein>
    <submittedName>
        <fullName evidence="3">Uncharacterized protein</fullName>
    </submittedName>
</protein>
<feature type="coiled-coil region" evidence="1">
    <location>
        <begin position="188"/>
        <end position="215"/>
    </location>
</feature>
<dbReference type="EMBL" id="JAHRHJ020000005">
    <property type="protein sequence ID" value="KAH9315516.1"/>
    <property type="molecule type" value="Genomic_DNA"/>
</dbReference>